<evidence type="ECO:0000313" key="1">
    <source>
        <dbReference type="EMBL" id="BBY82825.1"/>
    </source>
</evidence>
<dbReference type="EMBL" id="AP022599">
    <property type="protein sequence ID" value="BBY82825.1"/>
    <property type="molecule type" value="Genomic_DNA"/>
</dbReference>
<protein>
    <submittedName>
        <fullName evidence="1">Uncharacterized protein</fullName>
    </submittedName>
</protein>
<gene>
    <name evidence="1" type="ORF">MPUL_39830</name>
</gene>
<organism evidence="1 2">
    <name type="scientific">Mycolicibacterium pulveris</name>
    <name type="common">Mycobacterium pulveris</name>
    <dbReference type="NCBI Taxonomy" id="36813"/>
    <lineage>
        <taxon>Bacteria</taxon>
        <taxon>Bacillati</taxon>
        <taxon>Actinomycetota</taxon>
        <taxon>Actinomycetes</taxon>
        <taxon>Mycobacteriales</taxon>
        <taxon>Mycobacteriaceae</taxon>
        <taxon>Mycolicibacterium</taxon>
    </lineage>
</organism>
<keyword evidence="2" id="KW-1185">Reference proteome</keyword>
<reference evidence="1 2" key="1">
    <citation type="journal article" date="2019" name="Emerg. Microbes Infect.">
        <title>Comprehensive subspecies identification of 175 nontuberculous mycobacteria species based on 7547 genomic profiles.</title>
        <authorList>
            <person name="Matsumoto Y."/>
            <person name="Kinjo T."/>
            <person name="Motooka D."/>
            <person name="Nabeya D."/>
            <person name="Jung N."/>
            <person name="Uechi K."/>
            <person name="Horii T."/>
            <person name="Iida T."/>
            <person name="Fujita J."/>
            <person name="Nakamura S."/>
        </authorList>
    </citation>
    <scope>NUCLEOTIDE SEQUENCE [LARGE SCALE GENOMIC DNA]</scope>
    <source>
        <strain evidence="1 2">JCM 6370</strain>
    </source>
</reference>
<proteinExistence type="predicted"/>
<dbReference type="Proteomes" id="UP000467252">
    <property type="component" value="Chromosome"/>
</dbReference>
<sequence>MHNAIPPRWRKYRSKIRQMMFRSVRLFSAARRPLRVLAAMAVAGAGVTVAGGVAHAQPPPPPPVLHNVKYTVFAEQPFNVSIYYRDTDPPNWADYSHNPYVYSPKAEAHVGPDQQWVLDVMLANPNEWAMVTATSGRSTQTPNIHCVLAVDGVVVATDAGPRGALCSIRNW</sequence>
<dbReference type="AlphaFoldDB" id="A0A7I7UN36"/>
<accession>A0A7I7UN36</accession>
<name>A0A7I7UN36_MYCPV</name>
<evidence type="ECO:0000313" key="2">
    <source>
        <dbReference type="Proteomes" id="UP000467252"/>
    </source>
</evidence>